<dbReference type="Pfam" id="PF13193">
    <property type="entry name" value="AMP-binding_C"/>
    <property type="match status" value="1"/>
</dbReference>
<dbReference type="InterPro" id="IPR042099">
    <property type="entry name" value="ANL_N_sf"/>
</dbReference>
<dbReference type="InterPro" id="IPR045851">
    <property type="entry name" value="AMP-bd_C_sf"/>
</dbReference>
<dbReference type="InterPro" id="IPR020845">
    <property type="entry name" value="AMP-binding_CS"/>
</dbReference>
<evidence type="ECO:0000256" key="2">
    <source>
        <dbReference type="ARBA" id="ARBA00022598"/>
    </source>
</evidence>
<dbReference type="Proteomes" id="UP000436483">
    <property type="component" value="Unassembled WGS sequence"/>
</dbReference>
<organism evidence="8 9">
    <name type="scientific">Microvirga makkahensis</name>
    <dbReference type="NCBI Taxonomy" id="1128670"/>
    <lineage>
        <taxon>Bacteria</taxon>
        <taxon>Pseudomonadati</taxon>
        <taxon>Pseudomonadota</taxon>
        <taxon>Alphaproteobacteria</taxon>
        <taxon>Hyphomicrobiales</taxon>
        <taxon>Methylobacteriaceae</taxon>
        <taxon>Microvirga</taxon>
    </lineage>
</organism>
<dbReference type="Gene3D" id="3.40.50.12780">
    <property type="entry name" value="N-terminal domain of ligase-like"/>
    <property type="match status" value="1"/>
</dbReference>
<dbReference type="EMBL" id="WURB01000043">
    <property type="protein sequence ID" value="MXQ14703.1"/>
    <property type="molecule type" value="Genomic_DNA"/>
</dbReference>
<dbReference type="InterPro" id="IPR000873">
    <property type="entry name" value="AMP-dep_synth/lig_dom"/>
</dbReference>
<sequence length="547" mass="61141">MRQDVSGWQVRWDDERARAFKAEGAWADKTIADYADEMMRSDPDRVLVVDREREFTLRQLYNEARTLARALVGRGYKPGDTISFQLPNWYETVVINLAAAMSGLVVHPLVPIYRDMEVSFMLQDCRSKLIFIPGIFRKYDYREMMRRISLNFANPVEVVVVRDSSDGFLSYSDLLAQADDATELQGADPDAIKMIMYTSGTTGRAKGVLHSHNTLQAENRGRLTHLNLTSHDVMFNPSPVTHVTGALYSLCLPFTVGITTVMLDIWDAELAFDMMRRRQVNGIVAATIFLQGLVDEAKKRGETLPDLRFFLCGGAQVPPDLIREAARIFPNCVAARIYGSTEVPCITAGVNSKELQDLGADTDGQIWLTEAIIADPATGVPLQKGQDGEILAKAPQQFLGYIHVEDNADAFDENGYFRMGDLGRIVHDDFIVVTGRKKDLIIRAGENISPKEIEDILFNHPAVADIAIVAMPNERTGEAACAFVIPREGQSIDLAEIKRYLMECGTAMQKVPERLEIVSELPRTSVGKVRKDILRQAARELVEQELR</sequence>
<evidence type="ECO:0000256" key="3">
    <source>
        <dbReference type="ARBA" id="ARBA00051915"/>
    </source>
</evidence>
<comment type="similarity">
    <text evidence="1">Belongs to the ATP-dependent AMP-binding enzyme family.</text>
</comment>
<evidence type="ECO:0000256" key="4">
    <source>
        <dbReference type="ARBA" id="ARBA00066616"/>
    </source>
</evidence>
<dbReference type="GO" id="GO:0006631">
    <property type="term" value="P:fatty acid metabolic process"/>
    <property type="evidence" value="ECO:0007669"/>
    <property type="project" value="TreeGrafter"/>
</dbReference>
<name>A0A7X3SRU1_9HYPH</name>
<reference evidence="8 9" key="1">
    <citation type="submission" date="2019-12" db="EMBL/GenBank/DDBJ databases">
        <authorList>
            <person name="Yuan C.-G."/>
        </authorList>
    </citation>
    <scope>NUCLEOTIDE SEQUENCE [LARGE SCALE GENOMIC DNA]</scope>
    <source>
        <strain evidence="8 9">KCTC 23863</strain>
    </source>
</reference>
<dbReference type="Gene3D" id="3.30.300.30">
    <property type="match status" value="1"/>
</dbReference>
<comment type="catalytic activity">
    <reaction evidence="3">
        <text>3-(methylsulfanyl)propanoate + ATP + CoA = 3-(methylsulfanyl)propanoyl-CoA + AMP + diphosphate</text>
        <dbReference type="Rhea" id="RHEA:43052"/>
        <dbReference type="ChEBI" id="CHEBI:30616"/>
        <dbReference type="ChEBI" id="CHEBI:33019"/>
        <dbReference type="ChEBI" id="CHEBI:49016"/>
        <dbReference type="ChEBI" id="CHEBI:57287"/>
        <dbReference type="ChEBI" id="CHEBI:82815"/>
        <dbReference type="ChEBI" id="CHEBI:456215"/>
        <dbReference type="EC" id="6.2.1.44"/>
    </reaction>
    <physiologicalReaction direction="left-to-right" evidence="3">
        <dbReference type="Rhea" id="RHEA:43053"/>
    </physiologicalReaction>
</comment>
<evidence type="ECO:0000256" key="5">
    <source>
        <dbReference type="ARBA" id="ARBA00067668"/>
    </source>
</evidence>
<protein>
    <recommendedName>
        <fullName evidence="5">3-methylmercaptopropionyl-CoA ligase</fullName>
        <ecNumber evidence="4">6.2.1.44</ecNumber>
    </recommendedName>
</protein>
<dbReference type="GO" id="GO:0031956">
    <property type="term" value="F:medium-chain fatty acid-CoA ligase activity"/>
    <property type="evidence" value="ECO:0007669"/>
    <property type="project" value="TreeGrafter"/>
</dbReference>
<proteinExistence type="inferred from homology"/>
<dbReference type="AlphaFoldDB" id="A0A7X3SRU1"/>
<dbReference type="RefSeq" id="WP_160888417.1">
    <property type="nucleotide sequence ID" value="NZ_WURB01000043.1"/>
</dbReference>
<dbReference type="OrthoDB" id="9803968at2"/>
<comment type="caution">
    <text evidence="8">The sequence shown here is derived from an EMBL/GenBank/DDBJ whole genome shotgun (WGS) entry which is preliminary data.</text>
</comment>
<accession>A0A7X3SRU1</accession>
<dbReference type="InterPro" id="IPR025110">
    <property type="entry name" value="AMP-bd_C"/>
</dbReference>
<reference evidence="8 9" key="2">
    <citation type="submission" date="2020-01" db="EMBL/GenBank/DDBJ databases">
        <title>Microvirga sp. nov., an arsenate reduction bacterium isolated from Tibet hotspring sediments.</title>
        <authorList>
            <person name="Xian W.-D."/>
            <person name="Li W.-J."/>
        </authorList>
    </citation>
    <scope>NUCLEOTIDE SEQUENCE [LARGE SCALE GENOMIC DNA]</scope>
    <source>
        <strain evidence="8 9">KCTC 23863</strain>
    </source>
</reference>
<dbReference type="PANTHER" id="PTHR43201">
    <property type="entry name" value="ACYL-COA SYNTHETASE"/>
    <property type="match status" value="1"/>
</dbReference>
<dbReference type="SUPFAM" id="SSF56801">
    <property type="entry name" value="Acetyl-CoA synthetase-like"/>
    <property type="match status" value="1"/>
</dbReference>
<dbReference type="PROSITE" id="PS00455">
    <property type="entry name" value="AMP_BINDING"/>
    <property type="match status" value="1"/>
</dbReference>
<evidence type="ECO:0000313" key="8">
    <source>
        <dbReference type="EMBL" id="MXQ14703.1"/>
    </source>
</evidence>
<feature type="domain" description="AMP-dependent synthetase/ligase" evidence="6">
    <location>
        <begin position="40"/>
        <end position="401"/>
    </location>
</feature>
<feature type="domain" description="AMP-binding enzyme C-terminal" evidence="7">
    <location>
        <begin position="452"/>
        <end position="528"/>
    </location>
</feature>
<keyword evidence="9" id="KW-1185">Reference proteome</keyword>
<evidence type="ECO:0000259" key="6">
    <source>
        <dbReference type="Pfam" id="PF00501"/>
    </source>
</evidence>
<evidence type="ECO:0000313" key="9">
    <source>
        <dbReference type="Proteomes" id="UP000436483"/>
    </source>
</evidence>
<dbReference type="FunFam" id="3.30.300.30:FF:000008">
    <property type="entry name" value="2,3-dihydroxybenzoate-AMP ligase"/>
    <property type="match status" value="1"/>
</dbReference>
<gene>
    <name evidence="8" type="ORF">GR328_25295</name>
</gene>
<keyword evidence="2" id="KW-0436">Ligase</keyword>
<dbReference type="Pfam" id="PF00501">
    <property type="entry name" value="AMP-binding"/>
    <property type="match status" value="1"/>
</dbReference>
<evidence type="ECO:0000259" key="7">
    <source>
        <dbReference type="Pfam" id="PF13193"/>
    </source>
</evidence>
<dbReference type="EC" id="6.2.1.44" evidence="4"/>
<evidence type="ECO:0000256" key="1">
    <source>
        <dbReference type="ARBA" id="ARBA00006432"/>
    </source>
</evidence>
<dbReference type="PANTHER" id="PTHR43201:SF5">
    <property type="entry name" value="MEDIUM-CHAIN ACYL-COA LIGASE ACSF2, MITOCHONDRIAL"/>
    <property type="match status" value="1"/>
</dbReference>